<reference evidence="2 3" key="1">
    <citation type="submission" date="2020-08" db="EMBL/GenBank/DDBJ databases">
        <title>Genomic Encyclopedia of Type Strains, Phase III (KMG-III): the genomes of soil and plant-associated and newly described type strains.</title>
        <authorList>
            <person name="Whitman W."/>
        </authorList>
    </citation>
    <scope>NUCLEOTIDE SEQUENCE [LARGE SCALE GENOMIC DNA]</scope>
    <source>
        <strain evidence="2 3">CECT 8693</strain>
    </source>
</reference>
<dbReference type="InterPro" id="IPR003961">
    <property type="entry name" value="FN3_dom"/>
</dbReference>
<accession>A0A7W3SWY2</accession>
<keyword evidence="3" id="KW-1185">Reference proteome</keyword>
<dbReference type="Gene3D" id="2.60.40.10">
    <property type="entry name" value="Immunoglobulins"/>
    <property type="match status" value="3"/>
</dbReference>
<dbReference type="PANTHER" id="PTHR46957">
    <property type="entry name" value="CYTOKINE RECEPTOR"/>
    <property type="match status" value="1"/>
</dbReference>
<dbReference type="InterPro" id="IPR050713">
    <property type="entry name" value="RTP_Phos/Ushers"/>
</dbReference>
<name>A0A7W3SWY2_9BACL</name>
<protein>
    <recommendedName>
        <fullName evidence="1">PAS domain-containing protein</fullName>
    </recommendedName>
</protein>
<dbReference type="PANTHER" id="PTHR46957:SF3">
    <property type="entry name" value="CYTOKINE RECEPTOR"/>
    <property type="match status" value="1"/>
</dbReference>
<organism evidence="2 3">
    <name type="scientific">Fontibacillus solani</name>
    <dbReference type="NCBI Taxonomy" id="1572857"/>
    <lineage>
        <taxon>Bacteria</taxon>
        <taxon>Bacillati</taxon>
        <taxon>Bacillota</taxon>
        <taxon>Bacilli</taxon>
        <taxon>Bacillales</taxon>
        <taxon>Paenibacillaceae</taxon>
        <taxon>Fontibacillus</taxon>
    </lineage>
</organism>
<dbReference type="SUPFAM" id="SSF49265">
    <property type="entry name" value="Fibronectin type III"/>
    <property type="match status" value="1"/>
</dbReference>
<dbReference type="InterPro" id="IPR013783">
    <property type="entry name" value="Ig-like_fold"/>
</dbReference>
<gene>
    <name evidence="2" type="ORF">FHR92_004114</name>
</gene>
<comment type="caution">
    <text evidence="2">The sequence shown here is derived from an EMBL/GenBank/DDBJ whole genome shotgun (WGS) entry which is preliminary data.</text>
</comment>
<dbReference type="GO" id="GO:0016020">
    <property type="term" value="C:membrane"/>
    <property type="evidence" value="ECO:0007669"/>
    <property type="project" value="UniProtKB-SubCell"/>
</dbReference>
<sequence>MAIVSIQVSGTVEYNRIPVSASFTSGGGLAAYYRFFRNGVGASSLESFSSPVSSATKYYTYTGLQGNTSYSLTVHFYNSSMNTLGSDSITIRTPSEPDRTPPSIDSWYANSINKKSVEMYVSASDNSGVSGFYFYLNGSYVTTMYGSSGRYTFSGLSPGTTYSFGVKAFDIYNNTSSTVNYSARTLSNSAPTIISWYATQIGVNSVTMYVASSDDEYVSGYWFYLNGGSVSPTPEGNGRYSFNNLLPNTSYLLGVKAYDGDGAQSSMSSSSVITKKNRPANFEWDNGKYSGYAFNISASEWNRLCGRINEFRSYKGLSDSVFTTVSKGMDFKVAYYNELVNAIKGMSPPTSVPNNRAAGDFIYANDINRLKESLNSIL</sequence>
<dbReference type="CDD" id="cd00063">
    <property type="entry name" value="FN3"/>
    <property type="match status" value="1"/>
</dbReference>
<feature type="domain" description="PAS" evidence="1">
    <location>
        <begin position="317"/>
        <end position="378"/>
    </location>
</feature>
<dbReference type="AlphaFoldDB" id="A0A7W3SWY2"/>
<dbReference type="InterPro" id="IPR036116">
    <property type="entry name" value="FN3_sf"/>
</dbReference>
<evidence type="ECO:0000313" key="3">
    <source>
        <dbReference type="Proteomes" id="UP000567067"/>
    </source>
</evidence>
<dbReference type="SMART" id="SM00060">
    <property type="entry name" value="FN3"/>
    <property type="match status" value="2"/>
</dbReference>
<dbReference type="EMBL" id="JACJIP010000033">
    <property type="protein sequence ID" value="MBA9087629.1"/>
    <property type="molecule type" value="Genomic_DNA"/>
</dbReference>
<dbReference type="Proteomes" id="UP000567067">
    <property type="component" value="Unassembled WGS sequence"/>
</dbReference>
<evidence type="ECO:0000313" key="2">
    <source>
        <dbReference type="EMBL" id="MBA9087629.1"/>
    </source>
</evidence>
<dbReference type="PROSITE" id="PS50112">
    <property type="entry name" value="PAS"/>
    <property type="match status" value="1"/>
</dbReference>
<dbReference type="InterPro" id="IPR000014">
    <property type="entry name" value="PAS"/>
</dbReference>
<proteinExistence type="predicted"/>
<dbReference type="RefSeq" id="WP_182538645.1">
    <property type="nucleotide sequence ID" value="NZ_JACJIP010000033.1"/>
</dbReference>
<evidence type="ECO:0000259" key="1">
    <source>
        <dbReference type="PROSITE" id="PS50112"/>
    </source>
</evidence>